<dbReference type="Proteomes" id="UP001529510">
    <property type="component" value="Unassembled WGS sequence"/>
</dbReference>
<feature type="non-terminal residue" evidence="1">
    <location>
        <position position="54"/>
    </location>
</feature>
<comment type="caution">
    <text evidence="1">The sequence shown here is derived from an EMBL/GenBank/DDBJ whole genome shotgun (WGS) entry which is preliminary data.</text>
</comment>
<dbReference type="SUPFAM" id="SSF49299">
    <property type="entry name" value="PKD domain"/>
    <property type="match status" value="1"/>
</dbReference>
<feature type="non-terminal residue" evidence="1">
    <location>
        <position position="1"/>
    </location>
</feature>
<evidence type="ECO:0000313" key="1">
    <source>
        <dbReference type="EMBL" id="KAL0203145.1"/>
    </source>
</evidence>
<name>A0ABD0RX60_CIRMR</name>
<dbReference type="EMBL" id="JAMKFB020000001">
    <property type="protein sequence ID" value="KAL0203145.1"/>
    <property type="molecule type" value="Genomic_DNA"/>
</dbReference>
<reference evidence="1 2" key="1">
    <citation type="submission" date="2024-05" db="EMBL/GenBank/DDBJ databases">
        <title>Genome sequencing and assembly of Indian major carp, Cirrhinus mrigala (Hamilton, 1822).</title>
        <authorList>
            <person name="Mohindra V."/>
            <person name="Chowdhury L.M."/>
            <person name="Lal K."/>
            <person name="Jena J.K."/>
        </authorList>
    </citation>
    <scope>NUCLEOTIDE SEQUENCE [LARGE SCALE GENOMIC DNA]</scope>
    <source>
        <strain evidence="1">CM1030</strain>
        <tissue evidence="1">Blood</tissue>
    </source>
</reference>
<gene>
    <name evidence="1" type="ORF">M9458_001163</name>
</gene>
<dbReference type="AlphaFoldDB" id="A0ABD0RX60"/>
<proteinExistence type="predicted"/>
<organism evidence="1 2">
    <name type="scientific">Cirrhinus mrigala</name>
    <name type="common">Mrigala</name>
    <dbReference type="NCBI Taxonomy" id="683832"/>
    <lineage>
        <taxon>Eukaryota</taxon>
        <taxon>Metazoa</taxon>
        <taxon>Chordata</taxon>
        <taxon>Craniata</taxon>
        <taxon>Vertebrata</taxon>
        <taxon>Euteleostomi</taxon>
        <taxon>Actinopterygii</taxon>
        <taxon>Neopterygii</taxon>
        <taxon>Teleostei</taxon>
        <taxon>Ostariophysi</taxon>
        <taxon>Cypriniformes</taxon>
        <taxon>Cyprinidae</taxon>
        <taxon>Labeoninae</taxon>
        <taxon>Labeonini</taxon>
        <taxon>Cirrhinus</taxon>
    </lineage>
</organism>
<evidence type="ECO:0000313" key="2">
    <source>
        <dbReference type="Proteomes" id="UP001529510"/>
    </source>
</evidence>
<dbReference type="InterPro" id="IPR035986">
    <property type="entry name" value="PKD_dom_sf"/>
</dbReference>
<accession>A0ABD0RX60</accession>
<keyword evidence="2" id="KW-1185">Reference proteome</keyword>
<sequence length="54" mass="5858">GDSLRTNIQLDFGDGTAVSYSNLSWTQEGIRHVVTALAENSLGFDTSSLYLHVT</sequence>
<dbReference type="Gene3D" id="2.60.40.10">
    <property type="entry name" value="Immunoglobulins"/>
    <property type="match status" value="1"/>
</dbReference>
<dbReference type="InterPro" id="IPR013783">
    <property type="entry name" value="Ig-like_fold"/>
</dbReference>
<protein>
    <submittedName>
        <fullName evidence="1">Uncharacterized protein</fullName>
    </submittedName>
</protein>